<feature type="compositionally biased region" description="Polar residues" evidence="4">
    <location>
        <begin position="97"/>
        <end position="110"/>
    </location>
</feature>
<dbReference type="EMBL" id="JAULSC010000020">
    <property type="protein sequence ID" value="MDO3397379.1"/>
    <property type="molecule type" value="Genomic_DNA"/>
</dbReference>
<feature type="compositionally biased region" description="Pro residues" evidence="4">
    <location>
        <begin position="45"/>
        <end position="57"/>
    </location>
</feature>
<feature type="region of interest" description="Disordered" evidence="4">
    <location>
        <begin position="93"/>
        <end position="121"/>
    </location>
</feature>
<organism evidence="7 8">
    <name type="scientific">Nocardioides cremeus</name>
    <dbReference type="NCBI Taxonomy" id="3058044"/>
    <lineage>
        <taxon>Bacteria</taxon>
        <taxon>Bacillati</taxon>
        <taxon>Actinomycetota</taxon>
        <taxon>Actinomycetes</taxon>
        <taxon>Propionibacteriales</taxon>
        <taxon>Nocardioidaceae</taxon>
        <taxon>Nocardioides</taxon>
    </lineage>
</organism>
<evidence type="ECO:0000256" key="4">
    <source>
        <dbReference type="SAM" id="MobiDB-lite"/>
    </source>
</evidence>
<protein>
    <submittedName>
        <fullName evidence="7">Trypsin-like peptidase domain-containing protein</fullName>
    </submittedName>
</protein>
<reference evidence="7" key="1">
    <citation type="submission" date="2023-06" db="EMBL/GenBank/DDBJ databases">
        <title>Genome sequence of Nocardioides sp. SOB44.</title>
        <authorList>
            <person name="Zhang G."/>
        </authorList>
    </citation>
    <scope>NUCLEOTIDE SEQUENCE</scope>
    <source>
        <strain evidence="7">SOB44</strain>
    </source>
</reference>
<evidence type="ECO:0000256" key="5">
    <source>
        <dbReference type="SAM" id="Phobius"/>
    </source>
</evidence>
<evidence type="ECO:0000313" key="7">
    <source>
        <dbReference type="EMBL" id="MDO3397379.1"/>
    </source>
</evidence>
<evidence type="ECO:0000259" key="6">
    <source>
        <dbReference type="PROSITE" id="PS50106"/>
    </source>
</evidence>
<feature type="compositionally biased region" description="Basic and acidic residues" evidence="4">
    <location>
        <begin position="1"/>
        <end position="10"/>
    </location>
</feature>
<dbReference type="InterPro" id="IPR009003">
    <property type="entry name" value="Peptidase_S1_PA"/>
</dbReference>
<keyword evidence="5" id="KW-0812">Transmembrane</keyword>
<proteinExistence type="inferred from homology"/>
<keyword evidence="2" id="KW-0645">Protease</keyword>
<evidence type="ECO:0000313" key="8">
    <source>
        <dbReference type="Proteomes" id="UP001168363"/>
    </source>
</evidence>
<dbReference type="InterPro" id="IPR001478">
    <property type="entry name" value="PDZ"/>
</dbReference>
<dbReference type="PANTHER" id="PTHR43343">
    <property type="entry name" value="PEPTIDASE S12"/>
    <property type="match status" value="1"/>
</dbReference>
<dbReference type="Pfam" id="PF13180">
    <property type="entry name" value="PDZ_2"/>
    <property type="match status" value="1"/>
</dbReference>
<dbReference type="PRINTS" id="PR00834">
    <property type="entry name" value="PROTEASES2C"/>
</dbReference>
<evidence type="ECO:0000256" key="2">
    <source>
        <dbReference type="ARBA" id="ARBA00022670"/>
    </source>
</evidence>
<dbReference type="PANTHER" id="PTHR43343:SF3">
    <property type="entry name" value="PROTEASE DO-LIKE 8, CHLOROPLASTIC"/>
    <property type="match status" value="1"/>
</dbReference>
<dbReference type="CDD" id="cd06779">
    <property type="entry name" value="cpPDZ_Deg_HtrA-like"/>
    <property type="match status" value="1"/>
</dbReference>
<sequence length="431" mass="42766">MTQTPRDPRDQQPGPETSPYDETRSYDLGPQPAWTPGDETAAQAPVPPAPAAAPTAPPARGRKGFAAAVVAASLVVGGAAGFGGAAAWSALDDDPASSGNDPAVTTSQVVDTPEGELEPGSVQDVAETVLPSVVRIDVRSGQGGGSGSGIVLSSDGQILTNEHVIAAAGEGADITVSFDDGSRASATVLGSDPLTDTAVIQAEGVEGLTPATIGKSEDLRVGQAVVAIGSPFGLDATVTSGIVSALDRPVGVASDASGDATIYPAIQTDAAINPGNSGGPLVDTFGNVVGINSSIRTSGSTSGAGGSIGLGFSIPIDEVLPIVEQMAAGEEPTHARLGISVSDAGITEGQSGADAVIGALVREVGEDSTAGAAGLETGDVVVRVDDTMITGSDSLVATIRSYRPGDTVTLTFVRDGEERSVELELDTDATS</sequence>
<comment type="caution">
    <text evidence="7">The sequence shown here is derived from an EMBL/GenBank/DDBJ whole genome shotgun (WGS) entry which is preliminary data.</text>
</comment>
<dbReference type="SUPFAM" id="SSF50156">
    <property type="entry name" value="PDZ domain-like"/>
    <property type="match status" value="1"/>
</dbReference>
<dbReference type="Proteomes" id="UP001168363">
    <property type="component" value="Unassembled WGS sequence"/>
</dbReference>
<dbReference type="SMART" id="SM00228">
    <property type="entry name" value="PDZ"/>
    <property type="match status" value="1"/>
</dbReference>
<feature type="domain" description="PDZ" evidence="6">
    <location>
        <begin position="320"/>
        <end position="416"/>
    </location>
</feature>
<dbReference type="InterPro" id="IPR043504">
    <property type="entry name" value="Peptidase_S1_PA_chymotrypsin"/>
</dbReference>
<comment type="similarity">
    <text evidence="1">Belongs to the peptidase S1C family.</text>
</comment>
<keyword evidence="5" id="KW-0472">Membrane</keyword>
<evidence type="ECO:0000256" key="1">
    <source>
        <dbReference type="ARBA" id="ARBA00010541"/>
    </source>
</evidence>
<dbReference type="InterPro" id="IPR036034">
    <property type="entry name" value="PDZ_sf"/>
</dbReference>
<gene>
    <name evidence="7" type="ORF">QWJ41_16760</name>
</gene>
<dbReference type="PROSITE" id="PS50106">
    <property type="entry name" value="PDZ"/>
    <property type="match status" value="1"/>
</dbReference>
<name>A0ABT8TVN7_9ACTN</name>
<evidence type="ECO:0000256" key="3">
    <source>
        <dbReference type="ARBA" id="ARBA00022801"/>
    </source>
</evidence>
<dbReference type="SUPFAM" id="SSF50494">
    <property type="entry name" value="Trypsin-like serine proteases"/>
    <property type="match status" value="1"/>
</dbReference>
<dbReference type="RefSeq" id="WP_302709552.1">
    <property type="nucleotide sequence ID" value="NZ_JAULSC010000020.1"/>
</dbReference>
<dbReference type="InterPro" id="IPR051201">
    <property type="entry name" value="Chloro_Bact_Ser_Proteases"/>
</dbReference>
<keyword evidence="8" id="KW-1185">Reference proteome</keyword>
<keyword evidence="5" id="KW-1133">Transmembrane helix</keyword>
<dbReference type="Pfam" id="PF13365">
    <property type="entry name" value="Trypsin_2"/>
    <property type="match status" value="1"/>
</dbReference>
<feature type="transmembrane region" description="Helical" evidence="5">
    <location>
        <begin position="65"/>
        <end position="88"/>
    </location>
</feature>
<dbReference type="Gene3D" id="2.40.10.10">
    <property type="entry name" value="Trypsin-like serine proteases"/>
    <property type="match status" value="2"/>
</dbReference>
<dbReference type="InterPro" id="IPR001940">
    <property type="entry name" value="Peptidase_S1C"/>
</dbReference>
<dbReference type="Gene3D" id="2.30.42.10">
    <property type="match status" value="1"/>
</dbReference>
<keyword evidence="3" id="KW-0378">Hydrolase</keyword>
<feature type="region of interest" description="Disordered" evidence="4">
    <location>
        <begin position="1"/>
        <end position="60"/>
    </location>
</feature>
<accession>A0ABT8TVN7</accession>